<evidence type="ECO:0000313" key="1">
    <source>
        <dbReference type="EMBL" id="MBO1321252.1"/>
    </source>
</evidence>
<dbReference type="Proteomes" id="UP000664417">
    <property type="component" value="Unassembled WGS sequence"/>
</dbReference>
<dbReference type="AlphaFoldDB" id="A0A8J7QB77"/>
<accession>A0A8J7QB77</accession>
<proteinExistence type="predicted"/>
<dbReference type="EMBL" id="JAFREP010000023">
    <property type="protein sequence ID" value="MBO1321252.1"/>
    <property type="molecule type" value="Genomic_DNA"/>
</dbReference>
<reference evidence="1" key="1">
    <citation type="submission" date="2021-03" db="EMBL/GenBank/DDBJ databases">
        <authorList>
            <person name="Wang G."/>
        </authorList>
    </citation>
    <scope>NUCLEOTIDE SEQUENCE</scope>
    <source>
        <strain evidence="1">KCTC 12899</strain>
    </source>
</reference>
<name>A0A8J7QB77_9BACT</name>
<organism evidence="1 2">
    <name type="scientific">Acanthopleuribacter pedis</name>
    <dbReference type="NCBI Taxonomy" id="442870"/>
    <lineage>
        <taxon>Bacteria</taxon>
        <taxon>Pseudomonadati</taxon>
        <taxon>Acidobacteriota</taxon>
        <taxon>Holophagae</taxon>
        <taxon>Acanthopleuribacterales</taxon>
        <taxon>Acanthopleuribacteraceae</taxon>
        <taxon>Acanthopleuribacter</taxon>
    </lineage>
</organism>
<keyword evidence="2" id="KW-1185">Reference proteome</keyword>
<protein>
    <submittedName>
        <fullName evidence="1">Uncharacterized protein</fullName>
    </submittedName>
</protein>
<comment type="caution">
    <text evidence="1">The sequence shown here is derived from an EMBL/GenBank/DDBJ whole genome shotgun (WGS) entry which is preliminary data.</text>
</comment>
<sequence length="261" mass="29566">MPFPMPRIAKCKGSELSNPRTLPTSSPVFGLVNYQQFENYELLETDTESPNPVWETRNWWTEATVAAYREAAHRAGSLANSDKNLDKASSEDFAFAFLLEFAFNNGLPVHITNANCPQGLNNEDHDRILGFCSFKKELLASTDAADLELPVNTLYRFGDGAQANDLDRQRKTQPGDLFRSNAMGTRASHTQLVTGVIEKTAHIYDGPYSEVVNIDEKAGDALTRQKANVCLWNFAHWNYMAFQIRRLRKKCRQCIRKPSLW</sequence>
<dbReference type="RefSeq" id="WP_207861227.1">
    <property type="nucleotide sequence ID" value="NZ_JAFREP010000023.1"/>
</dbReference>
<evidence type="ECO:0000313" key="2">
    <source>
        <dbReference type="Proteomes" id="UP000664417"/>
    </source>
</evidence>
<gene>
    <name evidence="1" type="ORF">J3U88_22420</name>
</gene>